<dbReference type="Proteomes" id="UP000199206">
    <property type="component" value="Unassembled WGS sequence"/>
</dbReference>
<sequence length="288" mass="30673">MTLSRTRLLIAAALLSVPAAVSAHRMWLLPSGTLFSGTDSWVTVDSAISNDLFYPDHFPGRIEQVKVWQPDGTPGRIQNGATGRYRSVFDVALDKPGTWKIGTEMSGVMGSFKIDGVEKRVGGRGGPPPAMAGQSGRPAAGTPPLTVADIPANATDVQLTETWSRNEIFVTAGAPTTTVLKTTGKGLEFAPITHPDGLVAGETARFRFLVDGKPAPNLKVTLVPGGKRYRDAEGARELTTGADGVLAIEWPAAGMYWLNATLTDSHATLPRATQRRMSYSTTLEVMTP</sequence>
<reference evidence="4" key="1">
    <citation type="submission" date="2016-10" db="EMBL/GenBank/DDBJ databases">
        <authorList>
            <person name="Varghese N."/>
            <person name="Submissions S."/>
        </authorList>
    </citation>
    <scope>NUCLEOTIDE SEQUENCE [LARGE SCALE GENOMIC DNA]</scope>
    <source>
        <strain evidence="4">S6-262</strain>
    </source>
</reference>
<dbReference type="RefSeq" id="WP_093665643.1">
    <property type="nucleotide sequence ID" value="NZ_FOCF01000004.1"/>
</dbReference>
<gene>
    <name evidence="3" type="ORF">SAMN05192583_1864</name>
</gene>
<feature type="region of interest" description="Disordered" evidence="1">
    <location>
        <begin position="122"/>
        <end position="143"/>
    </location>
</feature>
<name>A0A1H8DCQ7_9SPHN</name>
<keyword evidence="4" id="KW-1185">Reference proteome</keyword>
<evidence type="ECO:0000313" key="3">
    <source>
        <dbReference type="EMBL" id="SEN04574.1"/>
    </source>
</evidence>
<dbReference type="InterPro" id="IPR019613">
    <property type="entry name" value="DUF4198"/>
</dbReference>
<accession>A0A1H8DCQ7</accession>
<dbReference type="OrthoDB" id="5943at2"/>
<evidence type="ECO:0000313" key="4">
    <source>
        <dbReference type="Proteomes" id="UP000199206"/>
    </source>
</evidence>
<feature type="signal peptide" evidence="2">
    <location>
        <begin position="1"/>
        <end position="23"/>
    </location>
</feature>
<dbReference type="EMBL" id="FOCF01000004">
    <property type="protein sequence ID" value="SEN04574.1"/>
    <property type="molecule type" value="Genomic_DNA"/>
</dbReference>
<proteinExistence type="predicted"/>
<dbReference type="AlphaFoldDB" id="A0A1H8DCQ7"/>
<keyword evidence="2" id="KW-0732">Signal</keyword>
<organism evidence="3 4">
    <name type="scientific">Sphingomonas gellani</name>
    <dbReference type="NCBI Taxonomy" id="1166340"/>
    <lineage>
        <taxon>Bacteria</taxon>
        <taxon>Pseudomonadati</taxon>
        <taxon>Pseudomonadota</taxon>
        <taxon>Alphaproteobacteria</taxon>
        <taxon>Sphingomonadales</taxon>
        <taxon>Sphingomonadaceae</taxon>
        <taxon>Sphingomonas</taxon>
    </lineage>
</organism>
<dbReference type="STRING" id="1166340.SAMN05192583_1864"/>
<evidence type="ECO:0000256" key="2">
    <source>
        <dbReference type="SAM" id="SignalP"/>
    </source>
</evidence>
<dbReference type="Pfam" id="PF10670">
    <property type="entry name" value="DUF4198"/>
    <property type="match status" value="1"/>
</dbReference>
<evidence type="ECO:0000256" key="1">
    <source>
        <dbReference type="SAM" id="MobiDB-lite"/>
    </source>
</evidence>
<protein>
    <submittedName>
        <fullName evidence="3">Uncharacterized conserved protein, contains GH25 family domain</fullName>
    </submittedName>
</protein>
<feature type="chain" id="PRO_5011708991" evidence="2">
    <location>
        <begin position="24"/>
        <end position="288"/>
    </location>
</feature>